<reference evidence="2" key="1">
    <citation type="journal article" date="2023" name="Insect Mol. Biol.">
        <title>Genome sequencing provides insights into the evolution of gene families encoding plant cell wall-degrading enzymes in longhorned beetles.</title>
        <authorList>
            <person name="Shin N.R."/>
            <person name="Okamura Y."/>
            <person name="Kirsch R."/>
            <person name="Pauchet Y."/>
        </authorList>
    </citation>
    <scope>NUCLEOTIDE SEQUENCE</scope>
    <source>
        <strain evidence="2">RBIC_L_NR</strain>
    </source>
</reference>
<comment type="caution">
    <text evidence="2">The sequence shown here is derived from an EMBL/GenBank/DDBJ whole genome shotgun (WGS) entry which is preliminary data.</text>
</comment>
<proteinExistence type="predicted"/>
<name>A0AAV8YP10_9CUCU</name>
<sequence length="214" mass="23875">MFVTNLSRSLQFEAHSCHVTPTVERAITYDEESWKPSPEEKSKEKADFNRRSASLEVSTTSGDTSVTSSWYLENQIEENLNECEINELEEVFEDAHVSLNLGDCSGIFQVANIIEVKGPNVSNNDDEKGKEAIKIKDGCNNKDTVQEIDKSDVSVSSESETTSPNLKELQEKEEGEVCEIGLEVTKKDVEIEVPLKLVSNRLDIPAYLGNCLIK</sequence>
<evidence type="ECO:0000256" key="1">
    <source>
        <dbReference type="SAM" id="MobiDB-lite"/>
    </source>
</evidence>
<accession>A0AAV8YP10</accession>
<dbReference type="EMBL" id="JANEYF010002024">
    <property type="protein sequence ID" value="KAJ8952473.1"/>
    <property type="molecule type" value="Genomic_DNA"/>
</dbReference>
<feature type="compositionally biased region" description="Basic and acidic residues" evidence="1">
    <location>
        <begin position="32"/>
        <end position="50"/>
    </location>
</feature>
<keyword evidence="3" id="KW-1185">Reference proteome</keyword>
<evidence type="ECO:0000313" key="2">
    <source>
        <dbReference type="EMBL" id="KAJ8952473.1"/>
    </source>
</evidence>
<feature type="region of interest" description="Disordered" evidence="1">
    <location>
        <begin position="150"/>
        <end position="170"/>
    </location>
</feature>
<dbReference type="Proteomes" id="UP001162156">
    <property type="component" value="Unassembled WGS sequence"/>
</dbReference>
<protein>
    <submittedName>
        <fullName evidence="2">Uncharacterized protein</fullName>
    </submittedName>
</protein>
<gene>
    <name evidence="2" type="ORF">NQ314_007551</name>
</gene>
<dbReference type="AlphaFoldDB" id="A0AAV8YP10"/>
<organism evidence="2 3">
    <name type="scientific">Rhamnusium bicolor</name>
    <dbReference type="NCBI Taxonomy" id="1586634"/>
    <lineage>
        <taxon>Eukaryota</taxon>
        <taxon>Metazoa</taxon>
        <taxon>Ecdysozoa</taxon>
        <taxon>Arthropoda</taxon>
        <taxon>Hexapoda</taxon>
        <taxon>Insecta</taxon>
        <taxon>Pterygota</taxon>
        <taxon>Neoptera</taxon>
        <taxon>Endopterygota</taxon>
        <taxon>Coleoptera</taxon>
        <taxon>Polyphaga</taxon>
        <taxon>Cucujiformia</taxon>
        <taxon>Chrysomeloidea</taxon>
        <taxon>Cerambycidae</taxon>
        <taxon>Lepturinae</taxon>
        <taxon>Rhagiini</taxon>
        <taxon>Rhamnusium</taxon>
    </lineage>
</organism>
<feature type="region of interest" description="Disordered" evidence="1">
    <location>
        <begin position="30"/>
        <end position="60"/>
    </location>
</feature>
<evidence type="ECO:0000313" key="3">
    <source>
        <dbReference type="Proteomes" id="UP001162156"/>
    </source>
</evidence>
<feature type="compositionally biased region" description="Low complexity" evidence="1">
    <location>
        <begin position="153"/>
        <end position="163"/>
    </location>
</feature>